<sequence length="353" mass="37363">MNGALSATEKLPPRCLIAIAALLLLLSGCGTTREHQATEQLLVSDAVDRSIQTLDFRPLTGRKVFLDTSYLRAVKGAGFVNADYVISGLRQQVLAAGCLLQDASTTADVIIEARVGTLGADNHLVTYGLPETNTLNSAASVIPGAPPLPVIPEIALARRDAREAAAKIVAFAYERETREPIWQSGIHHSVATAKDTWFLGMGPFRGGTIRDRTKLVGSQIGFGRRSPNSSPTMDFQRPAVDYTAETRFQGGWPDFSDRQIGRDMLASTPDESTEPAGEAVATTEQASDAKSGNVVQASLKSAPKTTAASTGKPATAKTETKPASQPEAKPTATSEAKPAQPKRAPPTKTDPST</sequence>
<keyword evidence="3" id="KW-1185">Reference proteome</keyword>
<protein>
    <submittedName>
        <fullName evidence="2">Uncharacterized protein</fullName>
    </submittedName>
</protein>
<dbReference type="Pfam" id="PF20360">
    <property type="entry name" value="DUF6655"/>
    <property type="match status" value="1"/>
</dbReference>
<feature type="region of interest" description="Disordered" evidence="1">
    <location>
        <begin position="266"/>
        <end position="353"/>
    </location>
</feature>
<dbReference type="InterPro" id="IPR046596">
    <property type="entry name" value="DUF6655"/>
</dbReference>
<dbReference type="Proteomes" id="UP000315003">
    <property type="component" value="Chromosome"/>
</dbReference>
<name>A0A517SYR5_9BACT</name>
<evidence type="ECO:0000313" key="2">
    <source>
        <dbReference type="EMBL" id="QDT61288.1"/>
    </source>
</evidence>
<dbReference type="RefSeq" id="WP_419187553.1">
    <property type="nucleotide sequence ID" value="NZ_CP036272.1"/>
</dbReference>
<dbReference type="AlphaFoldDB" id="A0A517SYR5"/>
<evidence type="ECO:0000313" key="3">
    <source>
        <dbReference type="Proteomes" id="UP000315003"/>
    </source>
</evidence>
<gene>
    <name evidence="2" type="ORF">SV7mr_38230</name>
</gene>
<feature type="compositionally biased region" description="Polar residues" evidence="1">
    <location>
        <begin position="282"/>
        <end position="309"/>
    </location>
</feature>
<proteinExistence type="predicted"/>
<evidence type="ECO:0000256" key="1">
    <source>
        <dbReference type="SAM" id="MobiDB-lite"/>
    </source>
</evidence>
<organism evidence="2 3">
    <name type="scientific">Stieleria bergensis</name>
    <dbReference type="NCBI Taxonomy" id="2528025"/>
    <lineage>
        <taxon>Bacteria</taxon>
        <taxon>Pseudomonadati</taxon>
        <taxon>Planctomycetota</taxon>
        <taxon>Planctomycetia</taxon>
        <taxon>Pirellulales</taxon>
        <taxon>Pirellulaceae</taxon>
        <taxon>Stieleria</taxon>
    </lineage>
</organism>
<accession>A0A517SYR5</accession>
<reference evidence="2 3" key="1">
    <citation type="submission" date="2019-02" db="EMBL/GenBank/DDBJ databases">
        <title>Deep-cultivation of Planctomycetes and their phenomic and genomic characterization uncovers novel biology.</title>
        <authorList>
            <person name="Wiegand S."/>
            <person name="Jogler M."/>
            <person name="Boedeker C."/>
            <person name="Pinto D."/>
            <person name="Vollmers J."/>
            <person name="Rivas-Marin E."/>
            <person name="Kohn T."/>
            <person name="Peeters S.H."/>
            <person name="Heuer A."/>
            <person name="Rast P."/>
            <person name="Oberbeckmann S."/>
            <person name="Bunk B."/>
            <person name="Jeske O."/>
            <person name="Meyerdierks A."/>
            <person name="Storesund J.E."/>
            <person name="Kallscheuer N."/>
            <person name="Luecker S."/>
            <person name="Lage O.M."/>
            <person name="Pohl T."/>
            <person name="Merkel B.J."/>
            <person name="Hornburger P."/>
            <person name="Mueller R.-W."/>
            <person name="Bruemmer F."/>
            <person name="Labrenz M."/>
            <person name="Spormann A.M."/>
            <person name="Op den Camp H."/>
            <person name="Overmann J."/>
            <person name="Amann R."/>
            <person name="Jetten M.S.M."/>
            <person name="Mascher T."/>
            <person name="Medema M.H."/>
            <person name="Devos D.P."/>
            <person name="Kaster A.-K."/>
            <person name="Ovreas L."/>
            <person name="Rohde M."/>
            <person name="Galperin M.Y."/>
            <person name="Jogler C."/>
        </authorList>
    </citation>
    <scope>NUCLEOTIDE SEQUENCE [LARGE SCALE GENOMIC DNA]</scope>
    <source>
        <strain evidence="2 3">SV_7m_r</strain>
    </source>
</reference>
<dbReference type="EMBL" id="CP036272">
    <property type="protein sequence ID" value="QDT61288.1"/>
    <property type="molecule type" value="Genomic_DNA"/>
</dbReference>